<protein>
    <submittedName>
        <fullName evidence="4">Ankyrin repeat-containing</fullName>
    </submittedName>
</protein>
<dbReference type="InterPro" id="IPR056884">
    <property type="entry name" value="NPHP3-like_N"/>
</dbReference>
<reference evidence="4" key="1">
    <citation type="submission" date="2020-01" db="EMBL/GenBank/DDBJ databases">
        <title>Identification and distribution of gene clusters putatively required for synthesis of sphingolipid metabolism inhibitors in phylogenetically diverse species of the filamentous fungus Fusarium.</title>
        <authorList>
            <person name="Kim H.-S."/>
            <person name="Busman M."/>
            <person name="Brown D.W."/>
            <person name="Divon H."/>
            <person name="Uhlig S."/>
            <person name="Proctor R.H."/>
        </authorList>
    </citation>
    <scope>NUCLEOTIDE SEQUENCE</scope>
    <source>
        <strain evidence="4">NRRL 31653</strain>
    </source>
</reference>
<dbReference type="Gene3D" id="3.40.50.300">
    <property type="entry name" value="P-loop containing nucleotide triphosphate hydrolases"/>
    <property type="match status" value="1"/>
</dbReference>
<feature type="domain" description="Nephrocystin 3-like N-terminal" evidence="3">
    <location>
        <begin position="225"/>
        <end position="287"/>
    </location>
</feature>
<keyword evidence="5" id="KW-1185">Reference proteome</keyword>
<dbReference type="InterPro" id="IPR002110">
    <property type="entry name" value="Ankyrin_rpt"/>
</dbReference>
<evidence type="ECO:0000256" key="2">
    <source>
        <dbReference type="SAM" id="MobiDB-lite"/>
    </source>
</evidence>
<sequence length="1049" mass="118780">MSGGTAHQTGPGHMFNFQGTGNVFHLKQRILALPTADPIDEFLKTLVFPDMNSRWHDITPAVDGTCTWIFSNPEYEKWEQGKGHRLFWIEGGPGCGKSTLFKCLRDYHSTTMEDASGMKVVVLSFFFHAQGIELQRSRLGLFRALLYQLVSQMPDLKASFLEQLREESRRSQQRAEKIRQDSGKDTKHDNGMKSSVHITAPGENGEGASGRKPEVQAENLNWHFTELKQFLSAFLHKASQMRSIWIFVDAIDECCNETAESLVQLLKTICHDTYVSRGGVRVCFSSRDHTHFDRNYGYSVNPKSENRNDIAAYAQTKLSDSEVPFFKQDPYIADFIAEEASGMFVWAQMITERILKPEFTRQTPDSIRVEIKHYSGKDLDNLYGGVLKGMQRDVESLCLMEWLTFCETPLAVDQIQWAMALHPLCSGAFKRFSDVTASPVFRTFSREEVISLSRGLVEISGNRVQFKHQSMRDFFRDRGCARLRIICGINTSISPRHAKAEAHGNLSCACLKYLKLMDYEASQKSDLFKYRETMKATTLDKEFPLARYSTTYWTTHAKQCELHTAQSESQSRNHSYIKENLGHQPHNLEFWLQCGYTFAADFDSVGHTISAICTDRENLPRKEELFPRGKTNLIHIAARMGLASLFDTLVQECLHDNSLRPSRQRSKIDILDFNTDDDYGFTVLYLAAVGGNEYIVKKIIDSHHFIYKPLNLRSTMIDYERRLGSPVIRCPLVMALCEGHADVAKILLNHKHKSFDPSKMFFSCGLGTSLVLNGGHAIINIPRYGSNLTIPLRIAQTLAKGSAGPKEEEGSRGAGFIRRTLKPVGQFLMNDPDEAMGMISDEVLKGVDVLETDIPMGNALHLMAHKGSLEMVKILVASNRVDINATNTLNITPLAFAAGGNHGEIVDYLLKEGAKSHTSVHYRDTPLFCALNAQIEGGERVIKVLLKQDIPESSSQLALHLAAARLLGDDRLVESCVKKKPKLLRPFAQSLEKKTWPEDWAACRRLLYEYIRGYEAEWVKDKVENATDWVKEVKEKKWWKSKKPRVELL</sequence>
<dbReference type="InterPro" id="IPR036770">
    <property type="entry name" value="Ankyrin_rpt-contain_sf"/>
</dbReference>
<evidence type="ECO:0000256" key="1">
    <source>
        <dbReference type="ARBA" id="ARBA00022737"/>
    </source>
</evidence>
<name>A0A9P5B335_9HYPO</name>
<gene>
    <name evidence="4" type="ORF">FAGAP_9711</name>
</gene>
<dbReference type="InterPro" id="IPR027417">
    <property type="entry name" value="P-loop_NTPase"/>
</dbReference>
<dbReference type="AlphaFoldDB" id="A0A9P5B335"/>
<evidence type="ECO:0000313" key="5">
    <source>
        <dbReference type="Proteomes" id="UP000737391"/>
    </source>
</evidence>
<dbReference type="OrthoDB" id="7464126at2759"/>
<feature type="domain" description="Nephrocystin 3-like N-terminal" evidence="3">
    <location>
        <begin position="64"/>
        <end position="179"/>
    </location>
</feature>
<dbReference type="EMBL" id="LUFC02000804">
    <property type="protein sequence ID" value="KAF4494148.1"/>
    <property type="molecule type" value="Genomic_DNA"/>
</dbReference>
<dbReference type="Pfam" id="PF12796">
    <property type="entry name" value="Ank_2"/>
    <property type="match status" value="1"/>
</dbReference>
<dbReference type="PANTHER" id="PTHR10039:SF5">
    <property type="entry name" value="NACHT DOMAIN-CONTAINING PROTEIN"/>
    <property type="match status" value="1"/>
</dbReference>
<dbReference type="Gene3D" id="1.25.40.20">
    <property type="entry name" value="Ankyrin repeat-containing domain"/>
    <property type="match status" value="2"/>
</dbReference>
<comment type="caution">
    <text evidence="4">The sequence shown here is derived from an EMBL/GenBank/DDBJ whole genome shotgun (WGS) entry which is preliminary data.</text>
</comment>
<evidence type="ECO:0000259" key="3">
    <source>
        <dbReference type="Pfam" id="PF24883"/>
    </source>
</evidence>
<feature type="region of interest" description="Disordered" evidence="2">
    <location>
        <begin position="169"/>
        <end position="213"/>
    </location>
</feature>
<keyword evidence="1" id="KW-0677">Repeat</keyword>
<dbReference type="SUPFAM" id="SSF52540">
    <property type="entry name" value="P-loop containing nucleoside triphosphate hydrolases"/>
    <property type="match status" value="1"/>
</dbReference>
<dbReference type="SMART" id="SM00248">
    <property type="entry name" value="ANK"/>
    <property type="match status" value="6"/>
</dbReference>
<dbReference type="Proteomes" id="UP000737391">
    <property type="component" value="Unassembled WGS sequence"/>
</dbReference>
<feature type="compositionally biased region" description="Basic and acidic residues" evidence="2">
    <location>
        <begin position="169"/>
        <end position="191"/>
    </location>
</feature>
<evidence type="ECO:0000313" key="4">
    <source>
        <dbReference type="EMBL" id="KAF4494148.1"/>
    </source>
</evidence>
<organism evidence="4 5">
    <name type="scientific">Fusarium agapanthi</name>
    <dbReference type="NCBI Taxonomy" id="1803897"/>
    <lineage>
        <taxon>Eukaryota</taxon>
        <taxon>Fungi</taxon>
        <taxon>Dikarya</taxon>
        <taxon>Ascomycota</taxon>
        <taxon>Pezizomycotina</taxon>
        <taxon>Sordariomycetes</taxon>
        <taxon>Hypocreomycetidae</taxon>
        <taxon>Hypocreales</taxon>
        <taxon>Nectriaceae</taxon>
        <taxon>Fusarium</taxon>
        <taxon>Fusarium fujikuroi species complex</taxon>
    </lineage>
</organism>
<dbReference type="SUPFAM" id="SSF48403">
    <property type="entry name" value="Ankyrin repeat"/>
    <property type="match status" value="1"/>
</dbReference>
<accession>A0A9P5B335</accession>
<proteinExistence type="predicted"/>
<dbReference type="PANTHER" id="PTHR10039">
    <property type="entry name" value="AMELOGENIN"/>
    <property type="match status" value="1"/>
</dbReference>
<dbReference type="Pfam" id="PF24883">
    <property type="entry name" value="NPHP3_N"/>
    <property type="match status" value="2"/>
</dbReference>